<dbReference type="GO" id="GO:0030288">
    <property type="term" value="C:outer membrane-bounded periplasmic space"/>
    <property type="evidence" value="ECO:0007669"/>
    <property type="project" value="TreeGrafter"/>
</dbReference>
<dbReference type="InterPro" id="IPR006146">
    <property type="entry name" value="5'-Nucleotdase_CS"/>
</dbReference>
<dbReference type="Gene3D" id="3.60.21.10">
    <property type="match status" value="1"/>
</dbReference>
<dbReference type="GO" id="GO:0008768">
    <property type="term" value="F:UDP-sugar diphosphatase activity"/>
    <property type="evidence" value="ECO:0007669"/>
    <property type="project" value="TreeGrafter"/>
</dbReference>
<reference evidence="5 6" key="1">
    <citation type="submission" date="2020-12" db="EMBL/GenBank/DDBJ databases">
        <title>WGS of Thermoactinomyces spp.</title>
        <authorList>
            <person name="Cheng K."/>
        </authorList>
    </citation>
    <scope>NUCLEOTIDE SEQUENCE [LARGE SCALE GENOMIC DNA]</scope>
    <source>
        <strain evidence="6">CICC 10671\DSM 43846</strain>
    </source>
</reference>
<organism evidence="5 6">
    <name type="scientific">Thermoactinomyces intermedius</name>
    <dbReference type="NCBI Taxonomy" id="2024"/>
    <lineage>
        <taxon>Bacteria</taxon>
        <taxon>Bacillati</taxon>
        <taxon>Bacillota</taxon>
        <taxon>Bacilli</taxon>
        <taxon>Bacillales</taxon>
        <taxon>Thermoactinomycetaceae</taxon>
        <taxon>Thermoactinomyces</taxon>
    </lineage>
</organism>
<dbReference type="InterPro" id="IPR004843">
    <property type="entry name" value="Calcineurin-like_PHP"/>
</dbReference>
<dbReference type="InterPro" id="IPR036907">
    <property type="entry name" value="5'-Nucleotdase_C_sf"/>
</dbReference>
<keyword evidence="1" id="KW-0732">Signal</keyword>
<name>A0A8I1AH07_THEIN</name>
<accession>A0A8I1AH07</accession>
<dbReference type="PANTHER" id="PTHR11575">
    <property type="entry name" value="5'-NUCLEOTIDASE-RELATED"/>
    <property type="match status" value="1"/>
</dbReference>
<evidence type="ECO:0000313" key="5">
    <source>
        <dbReference type="EMBL" id="MBH8595818.1"/>
    </source>
</evidence>
<dbReference type="Pfam" id="PF02872">
    <property type="entry name" value="5_nucleotid_C"/>
    <property type="match status" value="1"/>
</dbReference>
<evidence type="ECO:0000259" key="3">
    <source>
        <dbReference type="Pfam" id="PF00149"/>
    </source>
</evidence>
<keyword evidence="6" id="KW-1185">Reference proteome</keyword>
<dbReference type="GO" id="GO:0008253">
    <property type="term" value="F:5'-nucleotidase activity"/>
    <property type="evidence" value="ECO:0007669"/>
    <property type="project" value="TreeGrafter"/>
</dbReference>
<feature type="domain" description="Calcineurin-like phosphoesterase" evidence="3">
    <location>
        <begin position="8"/>
        <end position="207"/>
    </location>
</feature>
<evidence type="ECO:0000256" key="2">
    <source>
        <dbReference type="RuleBase" id="RU362119"/>
    </source>
</evidence>
<dbReference type="AlphaFoldDB" id="A0A8I1AH07"/>
<dbReference type="SUPFAM" id="SSF56300">
    <property type="entry name" value="Metallo-dependent phosphatases"/>
    <property type="match status" value="1"/>
</dbReference>
<dbReference type="GO" id="GO:0009166">
    <property type="term" value="P:nucleotide catabolic process"/>
    <property type="evidence" value="ECO:0007669"/>
    <property type="project" value="InterPro"/>
</dbReference>
<dbReference type="GO" id="GO:0000166">
    <property type="term" value="F:nucleotide binding"/>
    <property type="evidence" value="ECO:0007669"/>
    <property type="project" value="UniProtKB-KW"/>
</dbReference>
<dbReference type="PANTHER" id="PTHR11575:SF23">
    <property type="entry name" value="5-NUCLEOTIDASE FAMILY PROTEIN"/>
    <property type="match status" value="1"/>
</dbReference>
<dbReference type="PRINTS" id="PR01607">
    <property type="entry name" value="APYRASEFAMLY"/>
</dbReference>
<dbReference type="Pfam" id="PF00149">
    <property type="entry name" value="Metallophos"/>
    <property type="match status" value="1"/>
</dbReference>
<evidence type="ECO:0000313" key="6">
    <source>
        <dbReference type="Proteomes" id="UP000633619"/>
    </source>
</evidence>
<keyword evidence="2" id="KW-0378">Hydrolase</keyword>
<dbReference type="SUPFAM" id="SSF55816">
    <property type="entry name" value="5'-nucleotidase (syn. UDP-sugar hydrolase), C-terminal domain"/>
    <property type="match status" value="1"/>
</dbReference>
<protein>
    <submittedName>
        <fullName evidence="5">Bifunctional metallophosphatase/5'-nucleotidase</fullName>
    </submittedName>
</protein>
<keyword evidence="2" id="KW-0547">Nucleotide-binding</keyword>
<dbReference type="PROSITE" id="PS00785">
    <property type="entry name" value="5_NUCLEOTIDASE_1"/>
    <property type="match status" value="1"/>
</dbReference>
<proteinExistence type="inferred from homology"/>
<gene>
    <name evidence="5" type="ORF">I8U20_10790</name>
</gene>
<dbReference type="InterPro" id="IPR006179">
    <property type="entry name" value="5_nucleotidase/apyrase"/>
</dbReference>
<dbReference type="InterPro" id="IPR029052">
    <property type="entry name" value="Metallo-depent_PP-like"/>
</dbReference>
<sequence length="481" mass="54530">MSRLKRIHLLHTNDLHSHLDQAGKIYTQVDLLQKQFEEKGEPHFLLDIGDHMDRFRLETEGTDGRVNRALLERTGYDMVTFGNNELLTFSKEQLGMLYDDAPFSVVSTNVFDVNGVERPDWIVPYEWKDAGGIRVCFLAATIPYPRVYEMMGWQVKNPLAILGQMVESLRNQADIIVLLSHLGLGNDRKLAEQIDGIDIIIGAHTHHLLEKAEKVRNTYLAAAGKFGQAVGQVTVFFDETTRSVQDVTACCHDLAGQVPDESINLLIRRYKERAEQNLAQPVARLEEPLTVDWNAESPFANLLADSIRDWVGADVALVNSGQLLCDLPKGTVTLEMIHQTCPHPINPVLVEISGRDLKNALEESLLSEFQQKPIRGFGFRGEILGTLSVSGIEVRFDPKRKPYQKITSIRFGEKGEWKEEETYLVGMIDMFIFGAGYLSLKNARLIKYFLPEFLRDLLAYQLKKPVAVERCKERRFFKAGN</sequence>
<dbReference type="EMBL" id="JAECVW010000006">
    <property type="protein sequence ID" value="MBH8595818.1"/>
    <property type="molecule type" value="Genomic_DNA"/>
</dbReference>
<comment type="similarity">
    <text evidence="2">Belongs to the 5'-nucleotidase family.</text>
</comment>
<dbReference type="CDD" id="cd00845">
    <property type="entry name" value="MPP_UshA_N_like"/>
    <property type="match status" value="1"/>
</dbReference>
<dbReference type="Proteomes" id="UP000633619">
    <property type="component" value="Unassembled WGS sequence"/>
</dbReference>
<dbReference type="InterPro" id="IPR008334">
    <property type="entry name" value="5'-Nucleotdase_C"/>
</dbReference>
<evidence type="ECO:0000259" key="4">
    <source>
        <dbReference type="Pfam" id="PF02872"/>
    </source>
</evidence>
<dbReference type="Gene3D" id="3.90.780.10">
    <property type="entry name" value="5'-Nucleotidase, C-terminal domain"/>
    <property type="match status" value="1"/>
</dbReference>
<dbReference type="GO" id="GO:0046872">
    <property type="term" value="F:metal ion binding"/>
    <property type="evidence" value="ECO:0007669"/>
    <property type="project" value="InterPro"/>
</dbReference>
<comment type="caution">
    <text evidence="5">The sequence shown here is derived from an EMBL/GenBank/DDBJ whole genome shotgun (WGS) entry which is preliminary data.</text>
</comment>
<feature type="domain" description="5'-Nucleotidase C-terminal" evidence="4">
    <location>
        <begin position="291"/>
        <end position="429"/>
    </location>
</feature>
<evidence type="ECO:0000256" key="1">
    <source>
        <dbReference type="ARBA" id="ARBA00022729"/>
    </source>
</evidence>
<dbReference type="RefSeq" id="WP_181732228.1">
    <property type="nucleotide sequence ID" value="NZ_JACEIR010000006.1"/>
</dbReference>